<dbReference type="RefSeq" id="WP_158039132.1">
    <property type="nucleotide sequence ID" value="NZ_JAKYKF010000007.1"/>
</dbReference>
<evidence type="ECO:0000313" key="2">
    <source>
        <dbReference type="Proteomes" id="UP001066455"/>
    </source>
</evidence>
<dbReference type="AlphaFoldDB" id="A0AA90E8T3"/>
<evidence type="ECO:0000313" key="1">
    <source>
        <dbReference type="EMBL" id="MCY9281366.1"/>
    </source>
</evidence>
<dbReference type="Proteomes" id="UP001066455">
    <property type="component" value="Unassembled WGS sequence"/>
</dbReference>
<dbReference type="EMBL" id="JALAXI010000013">
    <property type="protein sequence ID" value="MCY9281366.1"/>
    <property type="molecule type" value="Genomic_DNA"/>
</dbReference>
<gene>
    <name evidence="1" type="ORF">MOE73_14975</name>
</gene>
<protein>
    <submittedName>
        <fullName evidence="1">Uncharacterized protein</fullName>
    </submittedName>
</protein>
<comment type="caution">
    <text evidence="1">The sequence shown here is derived from an EMBL/GenBank/DDBJ whole genome shotgun (WGS) entry which is preliminary data.</text>
</comment>
<sequence length="53" mass="5840">MSARGNMLEPDVDFLGRMSGDDGWKGLRGPVISFKEDGYMDAVFSIRMVAVDV</sequence>
<proteinExistence type="predicted"/>
<reference evidence="1" key="1">
    <citation type="submission" date="2022-02" db="EMBL/GenBank/DDBJ databases">
        <title>Crop Bioprotection Bacillus Genome Sequencing.</title>
        <authorList>
            <person name="Dunlap C."/>
        </authorList>
    </citation>
    <scope>NUCLEOTIDE SEQUENCE</scope>
    <source>
        <strain evidence="1">T20C14</strain>
    </source>
</reference>
<accession>A0AA90E8T3</accession>
<name>A0AA90E8T3_9BACI</name>
<organism evidence="1 2">
    <name type="scientific">Bacillus haynesii</name>
    <dbReference type="NCBI Taxonomy" id="1925021"/>
    <lineage>
        <taxon>Bacteria</taxon>
        <taxon>Bacillati</taxon>
        <taxon>Bacillota</taxon>
        <taxon>Bacilli</taxon>
        <taxon>Bacillales</taxon>
        <taxon>Bacillaceae</taxon>
        <taxon>Bacillus</taxon>
    </lineage>
</organism>